<dbReference type="EMBL" id="CP003788">
    <property type="protein sequence ID" value="AFR10197.1"/>
    <property type="molecule type" value="Genomic_DNA"/>
</dbReference>
<protein>
    <submittedName>
        <fullName evidence="1">Putative acyltransferase 3</fullName>
    </submittedName>
</protein>
<reference evidence="1 2" key="1">
    <citation type="journal article" date="2012" name="J. Bacteriol.">
        <title>Whole-Genome Sequence of Nocardiopsis alba Strain ATCC BAA-2165, Associated with Honeybees.</title>
        <authorList>
            <person name="Qiao J."/>
            <person name="Chen L."/>
            <person name="Li Y."/>
            <person name="Wang J."/>
            <person name="Zhang W."/>
            <person name="Chen S."/>
        </authorList>
    </citation>
    <scope>NUCLEOTIDE SEQUENCE [LARGE SCALE GENOMIC DNA]</scope>
    <source>
        <strain evidence="2">ATCC BAA-2165 / BE74</strain>
    </source>
</reference>
<evidence type="ECO:0000313" key="2">
    <source>
        <dbReference type="Proteomes" id="UP000003779"/>
    </source>
</evidence>
<dbReference type="Proteomes" id="UP000003779">
    <property type="component" value="Chromosome"/>
</dbReference>
<proteinExistence type="predicted"/>
<organism evidence="1 2">
    <name type="scientific">Nocardiopsis alba (strain ATCC BAA-2165 / BE74)</name>
    <dbReference type="NCBI Taxonomy" id="1205910"/>
    <lineage>
        <taxon>Bacteria</taxon>
        <taxon>Bacillati</taxon>
        <taxon>Actinomycetota</taxon>
        <taxon>Actinomycetes</taxon>
        <taxon>Streptosporangiales</taxon>
        <taxon>Nocardiopsidaceae</taxon>
        <taxon>Nocardiopsis</taxon>
    </lineage>
</organism>
<dbReference type="AlphaFoldDB" id="J7LHT0"/>
<dbReference type="GO" id="GO:0016746">
    <property type="term" value="F:acyltransferase activity"/>
    <property type="evidence" value="ECO:0007669"/>
    <property type="project" value="UniProtKB-KW"/>
</dbReference>
<keyword evidence="1" id="KW-0808">Transferase</keyword>
<sequence length="102" mass="11347">MAGRSLRVRPPVTRGRDRGLPVRTIHASTTGLDTSAGFGEETLVDGYVDRRHELTDLVCDPDLCRPVVGNVLVFWDGGHITTTYMRTLAPELERRLLTATDR</sequence>
<name>J7LHT0_NOCAA</name>
<keyword evidence="1" id="KW-0012">Acyltransferase</keyword>
<dbReference type="STRING" id="1205910.B005_1656"/>
<dbReference type="KEGG" id="nal:B005_1656"/>
<evidence type="ECO:0000313" key="1">
    <source>
        <dbReference type="EMBL" id="AFR10197.1"/>
    </source>
</evidence>
<dbReference type="HOGENOM" id="CLU_2274398_0_0_11"/>
<reference evidence="2" key="2">
    <citation type="submission" date="2012-08" db="EMBL/GenBank/DDBJ databases">
        <title>Whole-genome sequence of Nocardiopsis alba strain ATCC BAA-2165 associated with honeybees.</title>
        <authorList>
            <person name="Qiao J."/>
            <person name="Chen L."/>
            <person name="Li Y."/>
            <person name="Wang J."/>
            <person name="Zhang W."/>
            <person name="Chen S."/>
        </authorList>
    </citation>
    <scope>NUCLEOTIDE SEQUENCE [LARGE SCALE GENOMIC DNA]</scope>
    <source>
        <strain evidence="2">ATCC BAA-2165 / BE74</strain>
    </source>
</reference>
<dbReference type="PATRIC" id="fig|1205910.3.peg.1570"/>
<accession>J7LHT0</accession>
<gene>
    <name evidence="1" type="ordered locus">B005_1656</name>
</gene>